<feature type="compositionally biased region" description="Pro residues" evidence="1">
    <location>
        <begin position="16"/>
        <end position="27"/>
    </location>
</feature>
<evidence type="ECO:0008006" key="3">
    <source>
        <dbReference type="Google" id="ProtNLM"/>
    </source>
</evidence>
<sequence length="730" mass="79211">MTPTTRSSASVEQPGPDRPAGPAPVPGDAPVLPDHVLAAAGHPGPGPRFADPVWDMRPFLPRSTSERTIVFTSVADPVTALVLREYLYSRLRRGNSSLVRRGPMKLTGIFGAFHKARTVIATFQTVGARRLSDVTTDHLQAALERWQTVSAEEAALRVTAVKHLFAHGPFLTADRLLVNPWPGRSGHAVAGVIRDGENTTERIPEEIIAPLVKGAVFYVTTAGPDILAAQRELAELTAAHQTTRPFRGNGSARARIDAFVAELRAAGRGVPALPRRQAPRRPSIPVIDGVPQAPNAALVARMTGVSVSAEVRRYLTEAAGELGYQAGGLRTALSIWPGSGRPWRPGLGPMELATELVQLRTACWIVIAYLSGMRDAEVRELAPDCAFTENGPDGRVRHKLRGRVLKGRKLSGEEAEWVVLDIVHQAAALLTDVNDDPTHLFGHKGMTSNSLVLFGSVNKRLNDFRDHLNELFSTPDAPYLPLHTAAPSPDNGTSAHEEPGSEEGEEELVPWRLSTRQFRRTLAWHIAHQPFGVVAGARQYQHAELALFEGYAGTSPSGFAAEVAAERAIAQLDYVEDLYRDWNDGHRTSGGAAGRVNAEFARIRRELGDLPGIVASPARLRTMLQHLTKTLHPGILNDCFYQPSSALCAKRAQHTGRPLPLLTMCLTCPNARRSSVHLPRLTTARVQAQRPLDAPTGLSRLQSAALTTHIAELDHAIAELRATPKTPTHE</sequence>
<accession>A0AB39S319</accession>
<feature type="region of interest" description="Disordered" evidence="1">
    <location>
        <begin position="1"/>
        <end position="48"/>
    </location>
</feature>
<evidence type="ECO:0000256" key="1">
    <source>
        <dbReference type="SAM" id="MobiDB-lite"/>
    </source>
</evidence>
<reference evidence="2" key="1">
    <citation type="submission" date="2024-07" db="EMBL/GenBank/DDBJ databases">
        <authorList>
            <person name="Yu S.T."/>
        </authorList>
    </citation>
    <scope>NUCLEOTIDE SEQUENCE</scope>
    <source>
        <strain evidence="2">R35</strain>
    </source>
</reference>
<organism evidence="2">
    <name type="scientific">Streptomyces sp. R35</name>
    <dbReference type="NCBI Taxonomy" id="3238630"/>
    <lineage>
        <taxon>Bacteria</taxon>
        <taxon>Bacillati</taxon>
        <taxon>Actinomycetota</taxon>
        <taxon>Actinomycetes</taxon>
        <taxon>Kitasatosporales</taxon>
        <taxon>Streptomycetaceae</taxon>
        <taxon>Streptomyces</taxon>
    </lineage>
</organism>
<dbReference type="EMBL" id="CP163440">
    <property type="protein sequence ID" value="XDQ61246.1"/>
    <property type="molecule type" value="Genomic_DNA"/>
</dbReference>
<feature type="compositionally biased region" description="Polar residues" evidence="1">
    <location>
        <begin position="1"/>
        <end position="11"/>
    </location>
</feature>
<name>A0AB39S319_9ACTN</name>
<protein>
    <recommendedName>
        <fullName evidence="3">Integrase</fullName>
    </recommendedName>
</protein>
<evidence type="ECO:0000313" key="2">
    <source>
        <dbReference type="EMBL" id="XDQ61246.1"/>
    </source>
</evidence>
<dbReference type="RefSeq" id="WP_369257056.1">
    <property type="nucleotide sequence ID" value="NZ_CP163440.1"/>
</dbReference>
<dbReference type="AlphaFoldDB" id="A0AB39S319"/>
<gene>
    <name evidence="2" type="ORF">AB5J50_10890</name>
</gene>
<feature type="region of interest" description="Disordered" evidence="1">
    <location>
        <begin position="479"/>
        <end position="508"/>
    </location>
</feature>
<proteinExistence type="predicted"/>